<keyword evidence="2" id="KW-0812">Transmembrane</keyword>
<keyword evidence="4" id="KW-1185">Reference proteome</keyword>
<feature type="region of interest" description="Disordered" evidence="1">
    <location>
        <begin position="79"/>
        <end position="110"/>
    </location>
</feature>
<gene>
    <name evidence="3" type="ORF">ATJ93_3484</name>
</gene>
<organism evidence="3 4">
    <name type="scientific">Halopiger aswanensis</name>
    <dbReference type="NCBI Taxonomy" id="148449"/>
    <lineage>
        <taxon>Archaea</taxon>
        <taxon>Methanobacteriati</taxon>
        <taxon>Methanobacteriota</taxon>
        <taxon>Stenosarchaea group</taxon>
        <taxon>Halobacteria</taxon>
        <taxon>Halobacteriales</taxon>
        <taxon>Natrialbaceae</taxon>
        <taxon>Halopiger</taxon>
    </lineage>
</organism>
<sequence length="110" mass="11446">MDWQDLVFLAGSLLTVAVLVPALRDCTTRIPLLTSLPKAALGAVYAVTFATLGMDLAAVGLVATGVAWSLLAAYRSPRAPRAAVRSTTDPTAEALSGTTDAPGQLRHLEK</sequence>
<reference evidence="3 4" key="1">
    <citation type="submission" date="2018-09" db="EMBL/GenBank/DDBJ databases">
        <title>Genomic Encyclopedia of Archaeal and Bacterial Type Strains, Phase II (KMG-II): from individual species to whole genera.</title>
        <authorList>
            <person name="Goeker M."/>
        </authorList>
    </citation>
    <scope>NUCLEOTIDE SEQUENCE [LARGE SCALE GENOMIC DNA]</scope>
    <source>
        <strain evidence="3 4">DSM 13151</strain>
    </source>
</reference>
<feature type="transmembrane region" description="Helical" evidence="2">
    <location>
        <begin position="40"/>
        <end position="71"/>
    </location>
</feature>
<dbReference type="OrthoDB" id="307345at2157"/>
<evidence type="ECO:0000256" key="1">
    <source>
        <dbReference type="SAM" id="MobiDB-lite"/>
    </source>
</evidence>
<comment type="caution">
    <text evidence="3">The sequence shown here is derived from an EMBL/GenBank/DDBJ whole genome shotgun (WGS) entry which is preliminary data.</text>
</comment>
<dbReference type="Proteomes" id="UP000283805">
    <property type="component" value="Unassembled WGS sequence"/>
</dbReference>
<dbReference type="AlphaFoldDB" id="A0A419WEE4"/>
<proteinExistence type="predicted"/>
<evidence type="ECO:0000256" key="2">
    <source>
        <dbReference type="SAM" id="Phobius"/>
    </source>
</evidence>
<protein>
    <submittedName>
        <fullName evidence="3">Uncharacterized protein</fullName>
    </submittedName>
</protein>
<keyword evidence="2" id="KW-1133">Transmembrane helix</keyword>
<dbReference type="RefSeq" id="WP_120245836.1">
    <property type="nucleotide sequence ID" value="NZ_RAPO01000003.1"/>
</dbReference>
<evidence type="ECO:0000313" key="4">
    <source>
        <dbReference type="Proteomes" id="UP000283805"/>
    </source>
</evidence>
<accession>A0A419WEE4</accession>
<name>A0A419WEE4_9EURY</name>
<evidence type="ECO:0000313" key="3">
    <source>
        <dbReference type="EMBL" id="RKD93849.1"/>
    </source>
</evidence>
<dbReference type="EMBL" id="RAPO01000003">
    <property type="protein sequence ID" value="RKD93849.1"/>
    <property type="molecule type" value="Genomic_DNA"/>
</dbReference>
<keyword evidence="2" id="KW-0472">Membrane</keyword>